<evidence type="ECO:0000256" key="1">
    <source>
        <dbReference type="ARBA" id="ARBA00004613"/>
    </source>
</evidence>
<dbReference type="InterPro" id="IPR002509">
    <property type="entry name" value="NODB_dom"/>
</dbReference>
<dbReference type="CDD" id="cd10918">
    <property type="entry name" value="CE4_NodB_like_5s_6s"/>
    <property type="match status" value="1"/>
</dbReference>
<dbReference type="SUPFAM" id="SSF88713">
    <property type="entry name" value="Glycoside hydrolase/deacetylase"/>
    <property type="match status" value="1"/>
</dbReference>
<dbReference type="Pfam" id="PF01522">
    <property type="entry name" value="Polysacc_deac_1"/>
    <property type="match status" value="2"/>
</dbReference>
<feature type="domain" description="NodB homology" evidence="3">
    <location>
        <begin position="85"/>
        <end position="329"/>
    </location>
</feature>
<dbReference type="InterPro" id="IPR051398">
    <property type="entry name" value="Polysacch_Deacetylase"/>
</dbReference>
<dbReference type="RefSeq" id="WP_244531913.1">
    <property type="nucleotide sequence ID" value="NZ_FOSP01000025.1"/>
</dbReference>
<dbReference type="STRING" id="52441.SAMN05216302_102539"/>
<dbReference type="Proteomes" id="UP000199533">
    <property type="component" value="Unassembled WGS sequence"/>
</dbReference>
<proteinExistence type="predicted"/>
<dbReference type="InterPro" id="IPR011330">
    <property type="entry name" value="Glyco_hydro/deAcase_b/a-brl"/>
</dbReference>
<dbReference type="PROSITE" id="PS51677">
    <property type="entry name" value="NODB"/>
    <property type="match status" value="1"/>
</dbReference>
<evidence type="ECO:0000313" key="5">
    <source>
        <dbReference type="Proteomes" id="UP000199533"/>
    </source>
</evidence>
<protein>
    <submittedName>
        <fullName evidence="4">Peptidoglycan/xylan/chitin deacetylase, PgdA/CDA1 family</fullName>
    </submittedName>
</protein>
<keyword evidence="2" id="KW-0732">Signal</keyword>
<gene>
    <name evidence="4" type="ORF">SAMN05216302_102539</name>
</gene>
<dbReference type="GO" id="GO:0005975">
    <property type="term" value="P:carbohydrate metabolic process"/>
    <property type="evidence" value="ECO:0007669"/>
    <property type="project" value="InterPro"/>
</dbReference>
<comment type="subcellular location">
    <subcellularLocation>
        <location evidence="1">Secreted</location>
    </subcellularLocation>
</comment>
<sequence length="329" mass="37372">MSDLFTSLETAFVNKLISLFSPSGKYARLSIVLYHSISPEPDELLSEQEDVAIFDTHIRFLSSHFNILPLHEAIQRLQDGTLPSRAVCITFDDGYANNAEVALPVLQKYNATATFFIAAAYINGGMMWNDKVIELIRHAPGKLLDLNEIGFGKHDIGSLEQRQKTLFALINKFKYLPHEEKYAQLEKLCHLIPVTLSENMMMTADQIRKLHHAGMEIGGHTISHPILARTDNEVAYTEIKNGKKLLEDIIQAPVRLFAYPNGKPRQDYLPEHVAMLKEIGFEGAVSTAWGAANNHADIYQLPRFTPWDKNRIRFLMRMVQNMFRTTNTC</sequence>
<keyword evidence="5" id="KW-1185">Reference proteome</keyword>
<evidence type="ECO:0000313" key="4">
    <source>
        <dbReference type="EMBL" id="SFL00020.1"/>
    </source>
</evidence>
<evidence type="ECO:0000259" key="3">
    <source>
        <dbReference type="PROSITE" id="PS51677"/>
    </source>
</evidence>
<accession>A0A1I4E4Y9</accession>
<dbReference type="Gene3D" id="3.20.20.370">
    <property type="entry name" value="Glycoside hydrolase/deacetylase"/>
    <property type="match status" value="1"/>
</dbReference>
<dbReference type="AlphaFoldDB" id="A0A1I4E4Y9"/>
<dbReference type="PANTHER" id="PTHR34216">
    <property type="match status" value="1"/>
</dbReference>
<organism evidence="4 5">
    <name type="scientific">Nitrosomonas aestuarii</name>
    <dbReference type="NCBI Taxonomy" id="52441"/>
    <lineage>
        <taxon>Bacteria</taxon>
        <taxon>Pseudomonadati</taxon>
        <taxon>Pseudomonadota</taxon>
        <taxon>Betaproteobacteria</taxon>
        <taxon>Nitrosomonadales</taxon>
        <taxon>Nitrosomonadaceae</taxon>
        <taxon>Nitrosomonas</taxon>
    </lineage>
</organism>
<dbReference type="PANTHER" id="PTHR34216:SF3">
    <property type="entry name" value="POLY-BETA-1,6-N-ACETYL-D-GLUCOSAMINE N-DEACETYLASE"/>
    <property type="match status" value="1"/>
</dbReference>
<dbReference type="GO" id="GO:0016810">
    <property type="term" value="F:hydrolase activity, acting on carbon-nitrogen (but not peptide) bonds"/>
    <property type="evidence" value="ECO:0007669"/>
    <property type="project" value="InterPro"/>
</dbReference>
<evidence type="ECO:0000256" key="2">
    <source>
        <dbReference type="ARBA" id="ARBA00022729"/>
    </source>
</evidence>
<reference evidence="5" key="1">
    <citation type="submission" date="2016-10" db="EMBL/GenBank/DDBJ databases">
        <authorList>
            <person name="Varghese N."/>
            <person name="Submissions S."/>
        </authorList>
    </citation>
    <scope>NUCLEOTIDE SEQUENCE [LARGE SCALE GENOMIC DNA]</scope>
    <source>
        <strain evidence="5">Nm69</strain>
    </source>
</reference>
<dbReference type="EMBL" id="FOSP01000025">
    <property type="protein sequence ID" value="SFL00020.1"/>
    <property type="molecule type" value="Genomic_DNA"/>
</dbReference>
<name>A0A1I4E4Y9_9PROT</name>
<dbReference type="GO" id="GO:0005576">
    <property type="term" value="C:extracellular region"/>
    <property type="evidence" value="ECO:0007669"/>
    <property type="project" value="UniProtKB-SubCell"/>
</dbReference>